<keyword evidence="1" id="KW-0472">Membrane</keyword>
<comment type="caution">
    <text evidence="2">The sequence shown here is derived from an EMBL/GenBank/DDBJ whole genome shotgun (WGS) entry which is preliminary data.</text>
</comment>
<reference evidence="2" key="1">
    <citation type="submission" date="2022-07" db="EMBL/GenBank/DDBJ databases">
        <title>Genome Sequence of Physisporinus lineatus.</title>
        <authorList>
            <person name="Buettner E."/>
        </authorList>
    </citation>
    <scope>NUCLEOTIDE SEQUENCE</scope>
    <source>
        <strain evidence="2">VT162</strain>
    </source>
</reference>
<keyword evidence="3" id="KW-1185">Reference proteome</keyword>
<evidence type="ECO:0000313" key="3">
    <source>
        <dbReference type="Proteomes" id="UP001212997"/>
    </source>
</evidence>
<dbReference type="EMBL" id="JANAWD010000236">
    <property type="protein sequence ID" value="KAJ3483235.1"/>
    <property type="molecule type" value="Genomic_DNA"/>
</dbReference>
<organism evidence="2 3">
    <name type="scientific">Meripilus lineatus</name>
    <dbReference type="NCBI Taxonomy" id="2056292"/>
    <lineage>
        <taxon>Eukaryota</taxon>
        <taxon>Fungi</taxon>
        <taxon>Dikarya</taxon>
        <taxon>Basidiomycota</taxon>
        <taxon>Agaricomycotina</taxon>
        <taxon>Agaricomycetes</taxon>
        <taxon>Polyporales</taxon>
        <taxon>Meripilaceae</taxon>
        <taxon>Meripilus</taxon>
    </lineage>
</organism>
<dbReference type="AlphaFoldDB" id="A0AAD5YDV7"/>
<keyword evidence="1" id="KW-1133">Transmembrane helix</keyword>
<evidence type="ECO:0000313" key="2">
    <source>
        <dbReference type="EMBL" id="KAJ3483235.1"/>
    </source>
</evidence>
<accession>A0AAD5YDV7</accession>
<proteinExistence type="predicted"/>
<keyword evidence="1" id="KW-0812">Transmembrane</keyword>
<protein>
    <submittedName>
        <fullName evidence="2">Uncharacterized protein</fullName>
    </submittedName>
</protein>
<evidence type="ECO:0000256" key="1">
    <source>
        <dbReference type="SAM" id="Phobius"/>
    </source>
</evidence>
<dbReference type="Proteomes" id="UP001212997">
    <property type="component" value="Unassembled WGS sequence"/>
</dbReference>
<gene>
    <name evidence="2" type="ORF">NLI96_g6460</name>
</gene>
<sequence length="143" mass="15639">MIYAMTFGSPVSAFATIFSTVLFTRLILNLRTVDQIQMASIRVGSINFASGMGAPIEVPDNTSNRLSYASAQHQIEDPLSIGILHAHTGGGIRCVFNMPLPDLAVTTSNSHVAVKTKERPRVNNVYLEVLKCKPRQLWIVVPS</sequence>
<feature type="transmembrane region" description="Helical" evidence="1">
    <location>
        <begin position="6"/>
        <end position="28"/>
    </location>
</feature>
<name>A0AAD5YDV7_9APHY</name>